<protein>
    <submittedName>
        <fullName evidence="3">Predicted protein</fullName>
    </submittedName>
</protein>
<evidence type="ECO:0000313" key="4">
    <source>
        <dbReference type="Proteomes" id="UP000002668"/>
    </source>
</evidence>
<dbReference type="Proteomes" id="UP000002668">
    <property type="component" value="Genome"/>
</dbReference>
<feature type="region of interest" description="Disordered" evidence="1">
    <location>
        <begin position="66"/>
        <end position="93"/>
    </location>
</feature>
<sequence>MQERHALSLSLSLSLTVLAQDAINSAALAQIACVAPLPFAAGRGGGGRRTLSSASAKVPITFRFSRRGRQGPGQMNSGQAVKAAKAAKSWESG</sequence>
<dbReference type="EMBL" id="FP929127">
    <property type="protein sequence ID" value="CBX95857.1"/>
    <property type="molecule type" value="Genomic_DNA"/>
</dbReference>
<organism evidence="4">
    <name type="scientific">Leptosphaeria maculans (strain JN3 / isolate v23.1.3 / race Av1-4-5-6-7-8)</name>
    <name type="common">Blackleg fungus</name>
    <name type="synonym">Phoma lingam</name>
    <dbReference type="NCBI Taxonomy" id="985895"/>
    <lineage>
        <taxon>Eukaryota</taxon>
        <taxon>Fungi</taxon>
        <taxon>Dikarya</taxon>
        <taxon>Ascomycota</taxon>
        <taxon>Pezizomycotina</taxon>
        <taxon>Dothideomycetes</taxon>
        <taxon>Pleosporomycetidae</taxon>
        <taxon>Pleosporales</taxon>
        <taxon>Pleosporineae</taxon>
        <taxon>Leptosphaeriaceae</taxon>
        <taxon>Plenodomus</taxon>
        <taxon>Plenodomus lingam/Leptosphaeria maculans species complex</taxon>
    </lineage>
</organism>
<dbReference type="AlphaFoldDB" id="E4ZW81"/>
<feature type="chain" id="PRO_5003193185" evidence="2">
    <location>
        <begin position="20"/>
        <end position="93"/>
    </location>
</feature>
<feature type="signal peptide" evidence="2">
    <location>
        <begin position="1"/>
        <end position="19"/>
    </location>
</feature>
<proteinExistence type="predicted"/>
<evidence type="ECO:0000256" key="1">
    <source>
        <dbReference type="SAM" id="MobiDB-lite"/>
    </source>
</evidence>
<dbReference type="GeneID" id="13281232"/>
<keyword evidence="4" id="KW-1185">Reference proteome</keyword>
<evidence type="ECO:0000256" key="2">
    <source>
        <dbReference type="SAM" id="SignalP"/>
    </source>
</evidence>
<evidence type="ECO:0000313" key="3">
    <source>
        <dbReference type="EMBL" id="CBX95857.1"/>
    </source>
</evidence>
<name>E4ZW81_LEPMJ</name>
<dbReference type="HOGENOM" id="CLU_2400077_0_0_1"/>
<dbReference type="VEuPathDB" id="FungiDB:LEMA_P030090.1"/>
<keyword evidence="2" id="KW-0732">Signal</keyword>
<dbReference type="InParanoid" id="E4ZW81"/>
<reference evidence="4" key="1">
    <citation type="journal article" date="2011" name="Nat. Commun.">
        <title>Effector diversification within compartments of the Leptosphaeria maculans genome affected by Repeat-Induced Point mutations.</title>
        <authorList>
            <person name="Rouxel T."/>
            <person name="Grandaubert J."/>
            <person name="Hane J.K."/>
            <person name="Hoede C."/>
            <person name="van de Wouw A.P."/>
            <person name="Couloux A."/>
            <person name="Dominguez V."/>
            <person name="Anthouard V."/>
            <person name="Bally P."/>
            <person name="Bourras S."/>
            <person name="Cozijnsen A.J."/>
            <person name="Ciuffetti L.M."/>
            <person name="Degrave A."/>
            <person name="Dilmaghani A."/>
            <person name="Duret L."/>
            <person name="Fudal I."/>
            <person name="Goodwin S.B."/>
            <person name="Gout L."/>
            <person name="Glaser N."/>
            <person name="Linglin J."/>
            <person name="Kema G.H.J."/>
            <person name="Lapalu N."/>
            <person name="Lawrence C.B."/>
            <person name="May K."/>
            <person name="Meyer M."/>
            <person name="Ollivier B."/>
            <person name="Poulain J."/>
            <person name="Schoch C.L."/>
            <person name="Simon A."/>
            <person name="Spatafora J.W."/>
            <person name="Stachowiak A."/>
            <person name="Turgeon B.G."/>
            <person name="Tyler B.M."/>
            <person name="Vincent D."/>
            <person name="Weissenbach J."/>
            <person name="Amselem J."/>
            <person name="Quesneville H."/>
            <person name="Oliver R.P."/>
            <person name="Wincker P."/>
            <person name="Balesdent M.-H."/>
            <person name="Howlett B.J."/>
        </authorList>
    </citation>
    <scope>NUCLEOTIDE SEQUENCE [LARGE SCALE GENOMIC DNA]</scope>
    <source>
        <strain evidence="4">JN3 / isolate v23.1.3 / race Av1-4-5-6-7-8</strain>
    </source>
</reference>
<gene>
    <name evidence="3" type="ORF">LEMA_P030090.1</name>
</gene>
<accession>E4ZW81</accession>